<dbReference type="SUPFAM" id="SSF88659">
    <property type="entry name" value="Sigma3 and sigma4 domains of RNA polymerase sigma factors"/>
    <property type="match status" value="1"/>
</dbReference>
<keyword evidence="2" id="KW-0805">Transcription regulation</keyword>
<dbReference type="Pfam" id="PF08281">
    <property type="entry name" value="Sigma70_r4_2"/>
    <property type="match status" value="1"/>
</dbReference>
<dbReference type="AlphaFoldDB" id="A0A2K9PPV0"/>
<dbReference type="EMBL" id="CP025791">
    <property type="protein sequence ID" value="AUP79110.1"/>
    <property type="molecule type" value="Genomic_DNA"/>
</dbReference>
<dbReference type="InterPro" id="IPR013249">
    <property type="entry name" value="RNA_pol_sigma70_r4_t2"/>
</dbReference>
<dbReference type="InterPro" id="IPR013324">
    <property type="entry name" value="RNA_pol_sigma_r3/r4-like"/>
</dbReference>
<dbReference type="InterPro" id="IPR036388">
    <property type="entry name" value="WH-like_DNA-bd_sf"/>
</dbReference>
<evidence type="ECO:0000256" key="4">
    <source>
        <dbReference type="ARBA" id="ARBA00023163"/>
    </source>
</evidence>
<feature type="domain" description="RNA polymerase sigma factor 70 region 4 type 2" evidence="6">
    <location>
        <begin position="119"/>
        <end position="170"/>
    </location>
</feature>
<dbReference type="PANTHER" id="PTHR43133:SF46">
    <property type="entry name" value="RNA POLYMERASE SIGMA-70 FACTOR ECF SUBFAMILY"/>
    <property type="match status" value="1"/>
</dbReference>
<dbReference type="CDD" id="cd06171">
    <property type="entry name" value="Sigma70_r4"/>
    <property type="match status" value="1"/>
</dbReference>
<dbReference type="InterPro" id="IPR013325">
    <property type="entry name" value="RNA_pol_sigma_r2"/>
</dbReference>
<dbReference type="GO" id="GO:0016987">
    <property type="term" value="F:sigma factor activity"/>
    <property type="evidence" value="ECO:0007669"/>
    <property type="project" value="UniProtKB-KW"/>
</dbReference>
<dbReference type="GO" id="GO:0003677">
    <property type="term" value="F:DNA binding"/>
    <property type="evidence" value="ECO:0007669"/>
    <property type="project" value="InterPro"/>
</dbReference>
<keyword evidence="8" id="KW-1185">Reference proteome</keyword>
<keyword evidence="4" id="KW-0804">Transcription</keyword>
<gene>
    <name evidence="7" type="ORF">C1H87_10530</name>
</gene>
<dbReference type="PANTHER" id="PTHR43133">
    <property type="entry name" value="RNA POLYMERASE ECF-TYPE SIGMA FACTO"/>
    <property type="match status" value="1"/>
</dbReference>
<protein>
    <recommendedName>
        <fullName evidence="9">RNA polymerase sigma-70 factor</fullName>
    </recommendedName>
</protein>
<dbReference type="GO" id="GO:0006352">
    <property type="term" value="P:DNA-templated transcription initiation"/>
    <property type="evidence" value="ECO:0007669"/>
    <property type="project" value="InterPro"/>
</dbReference>
<dbReference type="NCBIfam" id="TIGR02937">
    <property type="entry name" value="sigma70-ECF"/>
    <property type="match status" value="1"/>
</dbReference>
<sequence>MNLILDEISKKNSKVFKVFFDKNYLSLVQYANRYLFDKDSSEDIVQEVFIYIWENAGKLKIKTSLRGYLFTMVRNRCFNYLKSIKITDNYEFLEFNINLITEHVFDSNTEEDKKVIYHQILKIVDSLPEKMQQIVKLKFLHNYTYSEIANELGISINTVKTQLKRAKAKITELVTSILILLQINQ</sequence>
<dbReference type="OrthoDB" id="9772248at2"/>
<evidence type="ECO:0000313" key="7">
    <source>
        <dbReference type="EMBL" id="AUP79110.1"/>
    </source>
</evidence>
<dbReference type="Pfam" id="PF04542">
    <property type="entry name" value="Sigma70_r2"/>
    <property type="match status" value="1"/>
</dbReference>
<keyword evidence="3" id="KW-0731">Sigma factor</keyword>
<evidence type="ECO:0000259" key="6">
    <source>
        <dbReference type="Pfam" id="PF08281"/>
    </source>
</evidence>
<evidence type="ECO:0000256" key="1">
    <source>
        <dbReference type="ARBA" id="ARBA00010641"/>
    </source>
</evidence>
<dbReference type="Gene3D" id="1.10.10.10">
    <property type="entry name" value="Winged helix-like DNA-binding domain superfamily/Winged helix DNA-binding domain"/>
    <property type="match status" value="1"/>
</dbReference>
<evidence type="ECO:0000313" key="8">
    <source>
        <dbReference type="Proteomes" id="UP000235826"/>
    </source>
</evidence>
<dbReference type="Proteomes" id="UP000235826">
    <property type="component" value="Chromosome"/>
</dbReference>
<accession>A0A2K9PPV0</accession>
<evidence type="ECO:0000256" key="3">
    <source>
        <dbReference type="ARBA" id="ARBA00023082"/>
    </source>
</evidence>
<comment type="similarity">
    <text evidence="1">Belongs to the sigma-70 factor family. ECF subfamily.</text>
</comment>
<feature type="domain" description="RNA polymerase sigma-70 region 2" evidence="5">
    <location>
        <begin position="20"/>
        <end position="83"/>
    </location>
</feature>
<dbReference type="Gene3D" id="1.10.1740.10">
    <property type="match status" value="1"/>
</dbReference>
<dbReference type="NCBIfam" id="TIGR02985">
    <property type="entry name" value="Sig70_bacteroi1"/>
    <property type="match status" value="1"/>
</dbReference>
<evidence type="ECO:0000259" key="5">
    <source>
        <dbReference type="Pfam" id="PF04542"/>
    </source>
</evidence>
<dbReference type="InterPro" id="IPR039425">
    <property type="entry name" value="RNA_pol_sigma-70-like"/>
</dbReference>
<dbReference type="KEGG" id="fek:C1H87_10530"/>
<reference evidence="7 8" key="1">
    <citation type="submission" date="2018-01" db="EMBL/GenBank/DDBJ databases">
        <title>Complete genome sequence of Flavivirga eckloniae ECD14 isolated from seaweed Ecklonia cava.</title>
        <authorList>
            <person name="Lee J.H."/>
            <person name="Baik K.S."/>
            <person name="Seong C.N."/>
        </authorList>
    </citation>
    <scope>NUCLEOTIDE SEQUENCE [LARGE SCALE GENOMIC DNA]</scope>
    <source>
        <strain evidence="7 8">ECD14</strain>
    </source>
</reference>
<dbReference type="SUPFAM" id="SSF88946">
    <property type="entry name" value="Sigma2 domain of RNA polymerase sigma factors"/>
    <property type="match status" value="1"/>
</dbReference>
<proteinExistence type="inferred from homology"/>
<organism evidence="7 8">
    <name type="scientific">Flavivirga eckloniae</name>
    <dbReference type="NCBI Taxonomy" id="1803846"/>
    <lineage>
        <taxon>Bacteria</taxon>
        <taxon>Pseudomonadati</taxon>
        <taxon>Bacteroidota</taxon>
        <taxon>Flavobacteriia</taxon>
        <taxon>Flavobacteriales</taxon>
        <taxon>Flavobacteriaceae</taxon>
        <taxon>Flavivirga</taxon>
    </lineage>
</organism>
<dbReference type="InterPro" id="IPR007627">
    <property type="entry name" value="RNA_pol_sigma70_r2"/>
</dbReference>
<evidence type="ECO:0000256" key="2">
    <source>
        <dbReference type="ARBA" id="ARBA00023015"/>
    </source>
</evidence>
<evidence type="ECO:0008006" key="9">
    <source>
        <dbReference type="Google" id="ProtNLM"/>
    </source>
</evidence>
<dbReference type="InterPro" id="IPR014327">
    <property type="entry name" value="RNA_pol_sigma70_bacteroid"/>
</dbReference>
<dbReference type="RefSeq" id="WP_102755765.1">
    <property type="nucleotide sequence ID" value="NZ_CP025791.1"/>
</dbReference>
<dbReference type="InterPro" id="IPR014284">
    <property type="entry name" value="RNA_pol_sigma-70_dom"/>
</dbReference>
<name>A0A2K9PPV0_9FLAO</name>